<keyword evidence="4 7" id="KW-0812">Transmembrane</keyword>
<feature type="transmembrane region" description="Helical" evidence="7">
    <location>
        <begin position="391"/>
        <end position="414"/>
    </location>
</feature>
<feature type="transmembrane region" description="Helical" evidence="7">
    <location>
        <begin position="356"/>
        <end position="379"/>
    </location>
</feature>
<feature type="domain" description="Concentrative nucleoside transporter C-terminal" evidence="9">
    <location>
        <begin position="209"/>
        <end position="410"/>
    </location>
</feature>
<dbReference type="PANTHER" id="PTHR10590">
    <property type="entry name" value="SODIUM/NUCLEOSIDE COTRANSPORTER"/>
    <property type="match status" value="1"/>
</dbReference>
<evidence type="ECO:0000313" key="11">
    <source>
        <dbReference type="EMBL" id="PRY97252.1"/>
    </source>
</evidence>
<comment type="similarity">
    <text evidence="2">Belongs to the concentrative nucleoside transporter (CNT) (TC 2.A.41) family.</text>
</comment>
<dbReference type="InterPro" id="IPR011657">
    <property type="entry name" value="CNT_C_dom"/>
</dbReference>
<dbReference type="Pfam" id="PF07670">
    <property type="entry name" value="Gate"/>
    <property type="match status" value="1"/>
</dbReference>
<keyword evidence="6 7" id="KW-0472">Membrane</keyword>
<feature type="transmembrane region" description="Helical" evidence="7">
    <location>
        <begin position="264"/>
        <end position="285"/>
    </location>
</feature>
<dbReference type="GO" id="GO:0005337">
    <property type="term" value="F:nucleoside transmembrane transporter activity"/>
    <property type="evidence" value="ECO:0007669"/>
    <property type="project" value="InterPro"/>
</dbReference>
<dbReference type="Proteomes" id="UP000238308">
    <property type="component" value="Unassembled WGS sequence"/>
</dbReference>
<protein>
    <submittedName>
        <fullName evidence="11">CNT family concentrative nucleoside transporter</fullName>
    </submittedName>
</protein>
<evidence type="ECO:0000256" key="1">
    <source>
        <dbReference type="ARBA" id="ARBA00004651"/>
    </source>
</evidence>
<feature type="transmembrane region" description="Helical" evidence="7">
    <location>
        <begin position="33"/>
        <end position="52"/>
    </location>
</feature>
<feature type="transmembrane region" description="Helical" evidence="7">
    <location>
        <begin position="297"/>
        <end position="316"/>
    </location>
</feature>
<dbReference type="InterPro" id="IPR008276">
    <property type="entry name" value="C_nuclsd_transpt"/>
</dbReference>
<evidence type="ECO:0000256" key="4">
    <source>
        <dbReference type="ARBA" id="ARBA00022692"/>
    </source>
</evidence>
<feature type="domain" description="Nucleoside transporter/FeoB GTPase Gate" evidence="10">
    <location>
        <begin position="102"/>
        <end position="200"/>
    </location>
</feature>
<dbReference type="GO" id="GO:0015293">
    <property type="term" value="F:symporter activity"/>
    <property type="evidence" value="ECO:0007669"/>
    <property type="project" value="TreeGrafter"/>
</dbReference>
<comment type="caution">
    <text evidence="11">The sequence shown here is derived from an EMBL/GenBank/DDBJ whole genome shotgun (WGS) entry which is preliminary data.</text>
</comment>
<evidence type="ECO:0000259" key="9">
    <source>
        <dbReference type="Pfam" id="PF07662"/>
    </source>
</evidence>
<reference evidence="11 12" key="1">
    <citation type="submission" date="2018-03" db="EMBL/GenBank/DDBJ databases">
        <title>Genomic Encyclopedia of Type Strains, Phase III (KMG-III): the genomes of soil and plant-associated and newly described type strains.</title>
        <authorList>
            <person name="Whitman W."/>
        </authorList>
    </citation>
    <scope>NUCLEOTIDE SEQUENCE [LARGE SCALE GENOMIC DNA]</scope>
    <source>
        <strain evidence="11 12">MWH-P2sevCIIIb</strain>
    </source>
</reference>
<feature type="transmembrane region" description="Helical" evidence="7">
    <location>
        <begin position="98"/>
        <end position="124"/>
    </location>
</feature>
<evidence type="ECO:0000256" key="3">
    <source>
        <dbReference type="ARBA" id="ARBA00022475"/>
    </source>
</evidence>
<dbReference type="GO" id="GO:0005886">
    <property type="term" value="C:plasma membrane"/>
    <property type="evidence" value="ECO:0007669"/>
    <property type="project" value="UniProtKB-SubCell"/>
</dbReference>
<dbReference type="OrthoDB" id="9766455at2"/>
<name>A0A2T0XEA2_9BURK</name>
<feature type="transmembrane region" description="Helical" evidence="7">
    <location>
        <begin position="145"/>
        <end position="164"/>
    </location>
</feature>
<gene>
    <name evidence="11" type="ORF">BCM14_2393</name>
</gene>
<evidence type="ECO:0000256" key="5">
    <source>
        <dbReference type="ARBA" id="ARBA00022989"/>
    </source>
</evidence>
<dbReference type="InterPro" id="IPR002668">
    <property type="entry name" value="CNT_N_dom"/>
</dbReference>
<feature type="transmembrane region" description="Helical" evidence="7">
    <location>
        <begin position="210"/>
        <end position="229"/>
    </location>
</feature>
<evidence type="ECO:0000256" key="7">
    <source>
        <dbReference type="SAM" id="Phobius"/>
    </source>
</evidence>
<dbReference type="RefSeq" id="WP_106228215.1">
    <property type="nucleotide sequence ID" value="NZ_PVTV01000015.1"/>
</dbReference>
<evidence type="ECO:0000259" key="10">
    <source>
        <dbReference type="Pfam" id="PF07670"/>
    </source>
</evidence>
<dbReference type="InterPro" id="IPR011642">
    <property type="entry name" value="Gate_dom"/>
</dbReference>
<keyword evidence="3" id="KW-1003">Cell membrane</keyword>
<comment type="subcellular location">
    <subcellularLocation>
        <location evidence="1">Cell membrane</location>
        <topology evidence="1">Multi-pass membrane protein</topology>
    </subcellularLocation>
</comment>
<evidence type="ECO:0000313" key="12">
    <source>
        <dbReference type="Proteomes" id="UP000238308"/>
    </source>
</evidence>
<keyword evidence="12" id="KW-1185">Reference proteome</keyword>
<accession>A0A2T0XEA2</accession>
<sequence>MSELARAVFGYATLMGLAWLISENRKAIPWRTVIGGVVLQTILTVMFFKISFLKTTIAGLNDVMQGLLMATKSGTSAVFGYLGGAPSPFASSGSGSSFILAFQALPIVLLMSVISALLFHWGVLPRLVKLFSVLLEKIMNVSGSVGLSTAANVFLGMVEAPLLIKPYLDKLSRGELFAVMSVGMSGVAGSVMALYAGILSEQVPDALGHILIASFVSAPAALAFSALMVPSEKGSSELPVNIQQVDTNSFDAIVRATSEGLQTILQIGATLIVFISLVTLVNELLSWLTVEEHPVTLQGILGYLMAPLAWLIGIPWDESVMAGSLLGTKTVLNELVAYIDMANLPSGALSAKSQLILTYAMCGFANLGSLGILIGGMTAMTPVHRKNILDLGLRTIVAGTLATLSCGCIVSYLIH</sequence>
<organism evidence="11 12">
    <name type="scientific">Jezberella montanilacus</name>
    <dbReference type="NCBI Taxonomy" id="323426"/>
    <lineage>
        <taxon>Bacteria</taxon>
        <taxon>Pseudomonadati</taxon>
        <taxon>Pseudomonadota</taxon>
        <taxon>Betaproteobacteria</taxon>
        <taxon>Burkholderiales</taxon>
        <taxon>Alcaligenaceae</taxon>
        <taxon>Jezberella</taxon>
    </lineage>
</organism>
<evidence type="ECO:0000256" key="2">
    <source>
        <dbReference type="ARBA" id="ARBA00009033"/>
    </source>
</evidence>
<keyword evidence="5 7" id="KW-1133">Transmembrane helix</keyword>
<dbReference type="AlphaFoldDB" id="A0A2T0XEA2"/>
<dbReference type="Pfam" id="PF01773">
    <property type="entry name" value="Nucleos_tra2_N"/>
    <property type="match status" value="1"/>
</dbReference>
<feature type="transmembrane region" description="Helical" evidence="7">
    <location>
        <begin position="176"/>
        <end position="198"/>
    </location>
</feature>
<proteinExistence type="inferred from homology"/>
<dbReference type="PANTHER" id="PTHR10590:SF4">
    <property type="entry name" value="SOLUTE CARRIER FAMILY 28 MEMBER 3"/>
    <property type="match status" value="1"/>
</dbReference>
<evidence type="ECO:0000256" key="6">
    <source>
        <dbReference type="ARBA" id="ARBA00023136"/>
    </source>
</evidence>
<evidence type="ECO:0000259" key="8">
    <source>
        <dbReference type="Pfam" id="PF01773"/>
    </source>
</evidence>
<dbReference type="EMBL" id="PVTV01000015">
    <property type="protein sequence ID" value="PRY97252.1"/>
    <property type="molecule type" value="Genomic_DNA"/>
</dbReference>
<dbReference type="Pfam" id="PF07662">
    <property type="entry name" value="Nucleos_tra2_C"/>
    <property type="match status" value="1"/>
</dbReference>
<feature type="transmembrane region" description="Helical" evidence="7">
    <location>
        <begin position="6"/>
        <end position="21"/>
    </location>
</feature>
<feature type="domain" description="Concentrative nucleoside transporter N-terminal" evidence="8">
    <location>
        <begin position="9"/>
        <end position="82"/>
    </location>
</feature>